<dbReference type="RefSeq" id="WP_084236334.1">
    <property type="nucleotide sequence ID" value="NZ_AOGK01000013.1"/>
</dbReference>
<dbReference type="SMART" id="SM00342">
    <property type="entry name" value="HTH_ARAC"/>
    <property type="match status" value="1"/>
</dbReference>
<dbReference type="Proteomes" id="UP001152876">
    <property type="component" value="Unassembled WGS sequence"/>
</dbReference>
<dbReference type="Gene3D" id="1.10.10.60">
    <property type="entry name" value="Homeodomain-like"/>
    <property type="match status" value="1"/>
</dbReference>
<dbReference type="PANTHER" id="PTHR43280">
    <property type="entry name" value="ARAC-FAMILY TRANSCRIPTIONAL REGULATOR"/>
    <property type="match status" value="1"/>
</dbReference>
<evidence type="ECO:0000313" key="3">
    <source>
        <dbReference type="EMBL" id="MDG5976660.1"/>
    </source>
</evidence>
<reference evidence="3" key="1">
    <citation type="submission" date="2013-01" db="EMBL/GenBank/DDBJ databases">
        <title>Genome draft of Hydrogenophaga taeniospiralis 2K1.</title>
        <authorList>
            <person name="Gomila M."/>
            <person name="Lalucat J."/>
        </authorList>
    </citation>
    <scope>NUCLEOTIDE SEQUENCE</scope>
    <source>
        <strain evidence="3">CCUG 15921</strain>
    </source>
</reference>
<protein>
    <submittedName>
        <fullName evidence="3">AraC family transcriptional regulator</fullName>
    </submittedName>
</protein>
<evidence type="ECO:0000259" key="2">
    <source>
        <dbReference type="PROSITE" id="PS01124"/>
    </source>
</evidence>
<dbReference type="PROSITE" id="PS01124">
    <property type="entry name" value="HTH_ARAC_FAMILY_2"/>
    <property type="match status" value="1"/>
</dbReference>
<dbReference type="GO" id="GO:0043565">
    <property type="term" value="F:sequence-specific DNA binding"/>
    <property type="evidence" value="ECO:0007669"/>
    <property type="project" value="InterPro"/>
</dbReference>
<evidence type="ECO:0000313" key="4">
    <source>
        <dbReference type="Proteomes" id="UP001152876"/>
    </source>
</evidence>
<dbReference type="InterPro" id="IPR037401">
    <property type="entry name" value="SnoaL-like"/>
</dbReference>
<gene>
    <name evidence="3" type="ORF">H010_15435</name>
</gene>
<feature type="domain" description="HTH araC/xylS-type" evidence="2">
    <location>
        <begin position="151"/>
        <end position="261"/>
    </location>
</feature>
<comment type="caution">
    <text evidence="3">The sequence shown here is derived from an EMBL/GenBank/DDBJ whole genome shotgun (WGS) entry which is preliminary data.</text>
</comment>
<dbReference type="SUPFAM" id="SSF54427">
    <property type="entry name" value="NTF2-like"/>
    <property type="match status" value="1"/>
</dbReference>
<sequence length="269" mass="30274">MHPTDVPAPDAASTTLLTVSAHNQAWGQGQVERVLALYHPDMVFHDHAAGASYRGRELHDHVRSVIQRSSLNTLVYLDRPHVDGDTVVLRYRETVRAADGDEWLSFSACDCVRVRDGRIVEIHEYAILQQASPHRETTPGRSEATRIGLSPRAMGFLLRDLQTYFDKEKAFLQPGLSLQQIAADTGYTRNQISYALNHALGQTFYRFLGRARVRYALNHPDRFRPLSITGLAQALGFRSVTGLYRSFHDVTGLTPKQWQDGVPIPNEKN</sequence>
<keyword evidence="1" id="KW-0238">DNA-binding</keyword>
<dbReference type="EMBL" id="AOGK01000013">
    <property type="protein sequence ID" value="MDG5976660.1"/>
    <property type="molecule type" value="Genomic_DNA"/>
</dbReference>
<organism evidence="3 4">
    <name type="scientific">Hydrogenophaga taeniospiralis CCUG 15921</name>
    <dbReference type="NCBI Taxonomy" id="1281780"/>
    <lineage>
        <taxon>Bacteria</taxon>
        <taxon>Pseudomonadati</taxon>
        <taxon>Pseudomonadota</taxon>
        <taxon>Betaproteobacteria</taxon>
        <taxon>Burkholderiales</taxon>
        <taxon>Comamonadaceae</taxon>
        <taxon>Hydrogenophaga</taxon>
    </lineage>
</organism>
<dbReference type="PANTHER" id="PTHR43280:SF27">
    <property type="entry name" value="TRANSCRIPTIONAL REGULATOR MTLR"/>
    <property type="match status" value="1"/>
</dbReference>
<dbReference type="GO" id="GO:0003700">
    <property type="term" value="F:DNA-binding transcription factor activity"/>
    <property type="evidence" value="ECO:0007669"/>
    <property type="project" value="InterPro"/>
</dbReference>
<keyword evidence="4" id="KW-1185">Reference proteome</keyword>
<dbReference type="Pfam" id="PF12833">
    <property type="entry name" value="HTH_18"/>
    <property type="match status" value="1"/>
</dbReference>
<dbReference type="Gene3D" id="3.10.450.50">
    <property type="match status" value="1"/>
</dbReference>
<evidence type="ECO:0000256" key="1">
    <source>
        <dbReference type="ARBA" id="ARBA00023125"/>
    </source>
</evidence>
<dbReference type="Pfam" id="PF12680">
    <property type="entry name" value="SnoaL_2"/>
    <property type="match status" value="1"/>
</dbReference>
<proteinExistence type="predicted"/>
<dbReference type="InterPro" id="IPR018060">
    <property type="entry name" value="HTH_AraC"/>
</dbReference>
<name>A0A9X4NRX3_9BURK</name>
<dbReference type="InterPro" id="IPR032710">
    <property type="entry name" value="NTF2-like_dom_sf"/>
</dbReference>
<dbReference type="OrthoDB" id="9783876at2"/>
<accession>A0A9X4NRX3</accession>
<dbReference type="AlphaFoldDB" id="A0A9X4NRX3"/>